<dbReference type="Pfam" id="PF13546">
    <property type="entry name" value="DDE_5"/>
    <property type="match status" value="1"/>
</dbReference>
<dbReference type="AlphaFoldDB" id="A0A4R3PYQ9"/>
<dbReference type="Proteomes" id="UP001060123">
    <property type="component" value="Plasmid pWSM1592_2"/>
</dbReference>
<keyword evidence="2" id="KW-0255">Endonuclease</keyword>
<dbReference type="GO" id="GO:0004519">
    <property type="term" value="F:endonuclease activity"/>
    <property type="evidence" value="ECO:0007669"/>
    <property type="project" value="UniProtKB-KW"/>
</dbReference>
<dbReference type="EMBL" id="SMBH01000042">
    <property type="protein sequence ID" value="TCU04046.1"/>
    <property type="molecule type" value="Genomic_DNA"/>
</dbReference>
<keyword evidence="5" id="KW-1185">Reference proteome</keyword>
<dbReference type="InterPro" id="IPR038721">
    <property type="entry name" value="IS701-like_DDE_dom"/>
</dbReference>
<evidence type="ECO:0000313" key="3">
    <source>
        <dbReference type="EMBL" id="UWU19378.1"/>
    </source>
</evidence>
<reference evidence="3" key="2">
    <citation type="submission" date="2022-09" db="EMBL/GenBank/DDBJ databases">
        <title>Australian commercial rhizobial inoculants.</title>
        <authorList>
            <person name="Kohlmeier M.G."/>
            <person name="O'Hara G.W."/>
            <person name="Colombi E."/>
            <person name="Ramsay J.P."/>
            <person name="Terpolilli J."/>
        </authorList>
    </citation>
    <scope>NUCLEOTIDE SEQUENCE</scope>
    <source>
        <strain evidence="3">WSM1592</strain>
        <plasmid evidence="3">pWSM1592_2</plasmid>
    </source>
</reference>
<proteinExistence type="predicted"/>
<organism evidence="2 4">
    <name type="scientific">Rhizobium sullae</name>
    <name type="common">Rhizobium hedysari</name>
    <dbReference type="NCBI Taxonomy" id="50338"/>
    <lineage>
        <taxon>Bacteria</taxon>
        <taxon>Pseudomonadati</taxon>
        <taxon>Pseudomonadota</taxon>
        <taxon>Alphaproteobacteria</taxon>
        <taxon>Hyphomicrobiales</taxon>
        <taxon>Rhizobiaceae</taxon>
        <taxon>Rhizobium/Agrobacterium group</taxon>
        <taxon>Rhizobium</taxon>
    </lineage>
</organism>
<reference evidence="2 4" key="1">
    <citation type="submission" date="2019-03" db="EMBL/GenBank/DDBJ databases">
        <title>Genomic Encyclopedia of Type Strains, Phase IV (KMG-V): Genome sequencing to study the core and pangenomes of soil and plant-associated prokaryotes.</title>
        <authorList>
            <person name="Whitman W."/>
        </authorList>
    </citation>
    <scope>NUCLEOTIDE SEQUENCE [LARGE SCALE GENOMIC DNA]</scope>
    <source>
        <strain evidence="2 4">Hc14</strain>
    </source>
</reference>
<dbReference type="RefSeq" id="WP_244564773.1">
    <property type="nucleotide sequence ID" value="NZ_CP104145.1"/>
</dbReference>
<feature type="domain" description="Transposase IS701-like DDE" evidence="1">
    <location>
        <begin position="77"/>
        <end position="253"/>
    </location>
</feature>
<gene>
    <name evidence="2" type="ORF">EV132_14220</name>
    <name evidence="3" type="ORF">N2599_34855</name>
</gene>
<evidence type="ECO:0000313" key="5">
    <source>
        <dbReference type="Proteomes" id="UP001060123"/>
    </source>
</evidence>
<name>A0A4R3PYQ9_RHISU</name>
<dbReference type="Proteomes" id="UP000294576">
    <property type="component" value="Unassembled WGS sequence"/>
</dbReference>
<keyword evidence="2" id="KW-0540">Nuclease</keyword>
<evidence type="ECO:0000313" key="4">
    <source>
        <dbReference type="Proteomes" id="UP000294576"/>
    </source>
</evidence>
<evidence type="ECO:0000259" key="1">
    <source>
        <dbReference type="Pfam" id="PF13546"/>
    </source>
</evidence>
<dbReference type="Gene3D" id="3.40.830.10">
    <property type="entry name" value="LigB-like"/>
    <property type="match status" value="1"/>
</dbReference>
<dbReference type="SUPFAM" id="SSF53213">
    <property type="entry name" value="LigB-like"/>
    <property type="match status" value="1"/>
</dbReference>
<accession>A0A4R3PYQ9</accession>
<protein>
    <submittedName>
        <fullName evidence="2">DDE superfamily endonuclease</fullName>
    </submittedName>
    <submittedName>
        <fullName evidence="3">Transposase</fullName>
    </submittedName>
</protein>
<keyword evidence="2" id="KW-0378">Hydrolase</keyword>
<dbReference type="EMBL" id="CP104145">
    <property type="protein sequence ID" value="UWU19378.1"/>
    <property type="molecule type" value="Genomic_DNA"/>
</dbReference>
<geneLocation type="plasmid" evidence="3 5">
    <name>pWSM1592_2</name>
</geneLocation>
<sequence>MTDSRLPTYFISHGGGPWPYMTGEFRRNFDVLEKSLLDMRAELGSTPKAVLVVSGHWEEEGIAISSGVKPGNVRVGPVVIGMDDTIERRWGQRIAARGIYRDPVRSSHGHFVKASGLRWLSFMVLSPVPWAKCIKALPVLTILCPSERHDQKKGRKHKLLTDWARQGVLQLCRWLPDREIIFVGDSSFAVHTLAAALPGTATLITRLRLDASLFAPPDQRHEHTLGRPAQKGRPLPKLKTLLKDTKTEWQRIVASSWYGKQTDKPLMSPQEPASGIGVERPRDQFAGFSFETRQAVVNPRRS</sequence>
<keyword evidence="3" id="KW-0614">Plasmid</keyword>
<evidence type="ECO:0000313" key="2">
    <source>
        <dbReference type="EMBL" id="TCU04046.1"/>
    </source>
</evidence>